<dbReference type="RefSeq" id="WP_074200027.1">
    <property type="nucleotide sequence ID" value="NZ_FSQZ01000001.1"/>
</dbReference>
<dbReference type="Proteomes" id="UP000185093">
    <property type="component" value="Unassembled WGS sequence"/>
</dbReference>
<gene>
    <name evidence="5" type="ORF">SAMN05444368_1888</name>
</gene>
<evidence type="ECO:0000313" key="5">
    <source>
        <dbReference type="EMBL" id="SIN78112.1"/>
    </source>
</evidence>
<dbReference type="InterPro" id="IPR008599">
    <property type="entry name" value="Diacid_rec"/>
</dbReference>
<dbReference type="InterPro" id="IPR051448">
    <property type="entry name" value="CdaR-like_regulators"/>
</dbReference>
<feature type="domain" description="Putative sugar diacid recognition" evidence="2">
    <location>
        <begin position="3"/>
        <end position="133"/>
    </location>
</feature>
<sequence length="394" mass="43736">MLNQVAQDIAVTVSDIIGHGVLVTDDRGIIIGCDDASRIGVCHIPSLEVMKSRKPLVTTEAEASKMSGVKPGFTLPILLAEEVVGSIAIAGDPDEVKKFGLLVQKQAEIMLRQQALIQQNMLRERALSDLAQSLASFNPAYGNETLILLQGEELGYDLKLCRIAMIVELESYVGEQVGSTMRRVLDRLKETFHHPKNVFCPLNSFSACAFLVNDRKLDDDKFERYVFELCRSCMSLLSKEGIAVSIGIGQPAKDIGELAESYRRAREALTLGKKIRQKGERCFSASDIIMECALASIPLKKQKDFVEQILGKLTAHPDSDQLIETFCAWCDHSFRTNEAAKSLSLHRNTLLYRLKKLESVTGLSPWNFKDCMKLAIAIFLKSLGSTITKPLNER</sequence>
<dbReference type="EMBL" id="FSQZ01000001">
    <property type="protein sequence ID" value="SIN78112.1"/>
    <property type="molecule type" value="Genomic_DNA"/>
</dbReference>
<dbReference type="InterPro" id="IPR042070">
    <property type="entry name" value="PucR_C-HTH_sf"/>
</dbReference>
<dbReference type="Pfam" id="PF17853">
    <property type="entry name" value="GGDEF_2"/>
    <property type="match status" value="1"/>
</dbReference>
<evidence type="ECO:0000259" key="2">
    <source>
        <dbReference type="Pfam" id="PF05651"/>
    </source>
</evidence>
<comment type="similarity">
    <text evidence="1">Belongs to the CdaR family.</text>
</comment>
<keyword evidence="6" id="KW-1185">Reference proteome</keyword>
<feature type="domain" description="PucR C-terminal helix-turn-helix" evidence="3">
    <location>
        <begin position="322"/>
        <end position="378"/>
    </location>
</feature>
<evidence type="ECO:0000313" key="6">
    <source>
        <dbReference type="Proteomes" id="UP000185093"/>
    </source>
</evidence>
<evidence type="ECO:0000256" key="1">
    <source>
        <dbReference type="ARBA" id="ARBA00006754"/>
    </source>
</evidence>
<protein>
    <submittedName>
        <fullName evidence="5">Carbohydrate diacid regulator</fullName>
    </submittedName>
</protein>
<dbReference type="InterPro" id="IPR041522">
    <property type="entry name" value="CdaR_GGDEF"/>
</dbReference>
<dbReference type="Pfam" id="PF13556">
    <property type="entry name" value="HTH_30"/>
    <property type="match status" value="1"/>
</dbReference>
<dbReference type="Pfam" id="PF05651">
    <property type="entry name" value="Diacid_rec"/>
    <property type="match status" value="1"/>
</dbReference>
<name>A0ABY1JFB4_9BACT</name>
<comment type="caution">
    <text evidence="5">The sequence shown here is derived from an EMBL/GenBank/DDBJ whole genome shotgun (WGS) entry which is preliminary data.</text>
</comment>
<proteinExistence type="inferred from homology"/>
<dbReference type="PANTHER" id="PTHR33744:SF15">
    <property type="entry name" value="CARBOHYDRATE DIACID REGULATOR"/>
    <property type="match status" value="1"/>
</dbReference>
<feature type="domain" description="CdaR GGDEF-like" evidence="4">
    <location>
        <begin position="147"/>
        <end position="270"/>
    </location>
</feature>
<evidence type="ECO:0000259" key="3">
    <source>
        <dbReference type="Pfam" id="PF13556"/>
    </source>
</evidence>
<organism evidence="5 6">
    <name type="scientific">Acetomicrobium flavidum</name>
    <dbReference type="NCBI Taxonomy" id="49896"/>
    <lineage>
        <taxon>Bacteria</taxon>
        <taxon>Thermotogati</taxon>
        <taxon>Synergistota</taxon>
        <taxon>Synergistia</taxon>
        <taxon>Synergistales</taxon>
        <taxon>Acetomicrobiaceae</taxon>
        <taxon>Acetomicrobium</taxon>
    </lineage>
</organism>
<dbReference type="PANTHER" id="PTHR33744">
    <property type="entry name" value="CARBOHYDRATE DIACID REGULATOR"/>
    <property type="match status" value="1"/>
</dbReference>
<accession>A0ABY1JFB4</accession>
<reference evidence="5 6" key="1">
    <citation type="submission" date="2016-11" db="EMBL/GenBank/DDBJ databases">
        <authorList>
            <person name="Varghese N."/>
            <person name="Submissions S."/>
        </authorList>
    </citation>
    <scope>NUCLEOTIDE SEQUENCE [LARGE SCALE GENOMIC DNA]</scope>
    <source>
        <strain evidence="5 6">DSM 20664</strain>
    </source>
</reference>
<dbReference type="Gene3D" id="1.10.10.2840">
    <property type="entry name" value="PucR C-terminal helix-turn-helix domain"/>
    <property type="match status" value="1"/>
</dbReference>
<evidence type="ECO:0000259" key="4">
    <source>
        <dbReference type="Pfam" id="PF17853"/>
    </source>
</evidence>
<dbReference type="InterPro" id="IPR025736">
    <property type="entry name" value="PucR_C-HTH_dom"/>
</dbReference>